<dbReference type="KEGG" id="rob:CK5_12270"/>
<protein>
    <submittedName>
        <fullName evidence="2">Prophage antirepressor</fullName>
    </submittedName>
</protein>
<organism evidence="2 3">
    <name type="scientific">Blautia obeum A2-162</name>
    <dbReference type="NCBI Taxonomy" id="657314"/>
    <lineage>
        <taxon>Bacteria</taxon>
        <taxon>Bacillati</taxon>
        <taxon>Bacillota</taxon>
        <taxon>Clostridia</taxon>
        <taxon>Lachnospirales</taxon>
        <taxon>Lachnospiraceae</taxon>
        <taxon>Blautia</taxon>
    </lineage>
</organism>
<keyword evidence="3" id="KW-1185">Reference proteome</keyword>
<dbReference type="SMART" id="SM01040">
    <property type="entry name" value="Bro-N"/>
    <property type="match status" value="1"/>
</dbReference>
<sequence>MELQIFKNAELGSVRSAMINGEPYFVGKDVTEILGYADPNKSIAMHVDEDDKFNDKSASSLGQSGGWFINESGLYSLI</sequence>
<dbReference type="AlphaFoldDB" id="D4LYI2"/>
<reference evidence="2 3" key="2">
    <citation type="submission" date="2010-03" db="EMBL/GenBank/DDBJ databases">
        <authorList>
            <person name="Pajon A."/>
        </authorList>
    </citation>
    <scope>NUCLEOTIDE SEQUENCE [LARGE SCALE GENOMIC DNA]</scope>
    <source>
        <strain evidence="2 3">A2-162</strain>
    </source>
</reference>
<evidence type="ECO:0000259" key="1">
    <source>
        <dbReference type="PROSITE" id="PS51750"/>
    </source>
</evidence>
<dbReference type="PATRIC" id="fig|657314.3.peg.1032"/>
<accession>D4LYI2</accession>
<dbReference type="InterPro" id="IPR003497">
    <property type="entry name" value="BRO_N_domain"/>
</dbReference>
<dbReference type="Proteomes" id="UP000008955">
    <property type="component" value="Chromosome"/>
</dbReference>
<dbReference type="Pfam" id="PF02498">
    <property type="entry name" value="Bro-N"/>
    <property type="match status" value="1"/>
</dbReference>
<proteinExistence type="predicted"/>
<dbReference type="HOGENOM" id="CLU_046670_12_3_9"/>
<dbReference type="PANTHER" id="PTHR36180">
    <property type="entry name" value="DNA-BINDING PROTEIN-RELATED-RELATED"/>
    <property type="match status" value="1"/>
</dbReference>
<dbReference type="EMBL" id="FP929054">
    <property type="protein sequence ID" value="CBL22685.1"/>
    <property type="molecule type" value="Genomic_DNA"/>
</dbReference>
<dbReference type="PANTHER" id="PTHR36180:SF2">
    <property type="entry name" value="BRO FAMILY PROTEIN"/>
    <property type="match status" value="1"/>
</dbReference>
<name>D4LYI2_9FIRM</name>
<dbReference type="RefSeq" id="WP_015541519.1">
    <property type="nucleotide sequence ID" value="NC_021022.1"/>
</dbReference>
<evidence type="ECO:0000313" key="2">
    <source>
        <dbReference type="EMBL" id="CBL22685.1"/>
    </source>
</evidence>
<reference evidence="2 3" key="1">
    <citation type="submission" date="2010-03" db="EMBL/GenBank/DDBJ databases">
        <title>The genome sequence of Ruminococcus obeum A2-162.</title>
        <authorList>
            <consortium name="metaHIT consortium -- http://www.metahit.eu/"/>
            <person name="Pajon A."/>
            <person name="Turner K."/>
            <person name="Parkhill J."/>
            <person name="Duncan S."/>
            <person name="Flint H."/>
        </authorList>
    </citation>
    <scope>NUCLEOTIDE SEQUENCE [LARGE SCALE GENOMIC DNA]</scope>
    <source>
        <strain evidence="2 3">A2-162</strain>
    </source>
</reference>
<feature type="domain" description="Bro-N" evidence="1">
    <location>
        <begin position="1"/>
        <end position="78"/>
    </location>
</feature>
<gene>
    <name evidence="2" type="ORF">CK5_12270</name>
</gene>
<evidence type="ECO:0000313" key="3">
    <source>
        <dbReference type="Proteomes" id="UP000008955"/>
    </source>
</evidence>
<dbReference type="PROSITE" id="PS51750">
    <property type="entry name" value="BRO_N"/>
    <property type="match status" value="1"/>
</dbReference>